<dbReference type="OrthoDB" id="9811006at2"/>
<name>A0A1M6A3M9_9FLAO</name>
<gene>
    <name evidence="3" type="ORF">SAMN05443429_101131</name>
</gene>
<feature type="chain" id="PRO_5012206509" evidence="1">
    <location>
        <begin position="20"/>
        <end position="189"/>
    </location>
</feature>
<dbReference type="SMART" id="SM00867">
    <property type="entry name" value="YceI"/>
    <property type="match status" value="1"/>
</dbReference>
<accession>A0A1M6A3M9</accession>
<keyword evidence="1" id="KW-0732">Signal</keyword>
<dbReference type="InterPro" id="IPR007372">
    <property type="entry name" value="Lipid/polyisoprenoid-bd_YceI"/>
</dbReference>
<feature type="signal peptide" evidence="1">
    <location>
        <begin position="1"/>
        <end position="19"/>
    </location>
</feature>
<evidence type="ECO:0000256" key="1">
    <source>
        <dbReference type="SAM" id="SignalP"/>
    </source>
</evidence>
<dbReference type="Proteomes" id="UP000184335">
    <property type="component" value="Unassembled WGS sequence"/>
</dbReference>
<keyword evidence="4" id="KW-1185">Reference proteome</keyword>
<feature type="domain" description="Lipid/polyisoprenoid-binding YceI-like" evidence="2">
    <location>
        <begin position="22"/>
        <end position="187"/>
    </location>
</feature>
<dbReference type="STRING" id="1118202.SAMN05443429_101131"/>
<evidence type="ECO:0000259" key="2">
    <source>
        <dbReference type="SMART" id="SM00867"/>
    </source>
</evidence>
<evidence type="ECO:0000313" key="4">
    <source>
        <dbReference type="Proteomes" id="UP000184335"/>
    </source>
</evidence>
<organism evidence="3 4">
    <name type="scientific">Cruoricaptor ignavus</name>
    <dbReference type="NCBI Taxonomy" id="1118202"/>
    <lineage>
        <taxon>Bacteria</taxon>
        <taxon>Pseudomonadati</taxon>
        <taxon>Bacteroidota</taxon>
        <taxon>Flavobacteriia</taxon>
        <taxon>Flavobacteriales</taxon>
        <taxon>Weeksellaceae</taxon>
        <taxon>Cruoricaptor</taxon>
    </lineage>
</organism>
<dbReference type="SUPFAM" id="SSF101874">
    <property type="entry name" value="YceI-like"/>
    <property type="match status" value="1"/>
</dbReference>
<dbReference type="PANTHER" id="PTHR34406:SF1">
    <property type="entry name" value="PROTEIN YCEI"/>
    <property type="match status" value="1"/>
</dbReference>
<dbReference type="AlphaFoldDB" id="A0A1M6A3M9"/>
<dbReference type="PANTHER" id="PTHR34406">
    <property type="entry name" value="PROTEIN YCEI"/>
    <property type="match status" value="1"/>
</dbReference>
<dbReference type="Pfam" id="PF04264">
    <property type="entry name" value="YceI"/>
    <property type="match status" value="1"/>
</dbReference>
<proteinExistence type="predicted"/>
<sequence length="189" mass="20993">MKKILSILTVLMFSLNAFAQKHYESDAAHSRIGFSIIHMGINDISGNFDKSNVMIDGDINALQNAKINFNAETASINTQVEKRDEHLRNADFFDAATYPKIAFSSTSIKPTKKNYYEMKGNLLMHGVTKPVTLVLVYRGSSKNMSGKTVHGLQVLGTLKRSDFGIGGKFPEAMLSDNVRIKGDFEIIEK</sequence>
<dbReference type="RefSeq" id="WP_073177370.1">
    <property type="nucleotide sequence ID" value="NZ_FQYI01000001.1"/>
</dbReference>
<reference evidence="3 4" key="1">
    <citation type="submission" date="2016-11" db="EMBL/GenBank/DDBJ databases">
        <authorList>
            <person name="Jaros S."/>
            <person name="Januszkiewicz K."/>
            <person name="Wedrychowicz H."/>
        </authorList>
    </citation>
    <scope>NUCLEOTIDE SEQUENCE [LARGE SCALE GENOMIC DNA]</scope>
    <source>
        <strain evidence="3 4">DSM 25479</strain>
    </source>
</reference>
<dbReference type="EMBL" id="FQYI01000001">
    <property type="protein sequence ID" value="SHI31087.1"/>
    <property type="molecule type" value="Genomic_DNA"/>
</dbReference>
<protein>
    <submittedName>
        <fullName evidence="3">Polyisoprenoid-binding protein YceI</fullName>
    </submittedName>
</protein>
<evidence type="ECO:0000313" key="3">
    <source>
        <dbReference type="EMBL" id="SHI31087.1"/>
    </source>
</evidence>
<dbReference type="Gene3D" id="2.40.128.110">
    <property type="entry name" value="Lipid/polyisoprenoid-binding, YceI-like"/>
    <property type="match status" value="1"/>
</dbReference>
<dbReference type="InterPro" id="IPR036761">
    <property type="entry name" value="TTHA0802/YceI-like_sf"/>
</dbReference>